<evidence type="ECO:0000256" key="1">
    <source>
        <dbReference type="ARBA" id="ARBA00007711"/>
    </source>
</evidence>
<proteinExistence type="inferred from homology"/>
<keyword evidence="2" id="KW-0812">Transmembrane</keyword>
<accession>A0A9W9YWW2</accession>
<feature type="transmembrane region" description="Helical" evidence="2">
    <location>
        <begin position="36"/>
        <end position="53"/>
    </location>
</feature>
<dbReference type="Pfam" id="PF14997">
    <property type="entry name" value="CECR6_TMEM121"/>
    <property type="match status" value="1"/>
</dbReference>
<organism evidence="3 4">
    <name type="scientific">Desmophyllum pertusum</name>
    <dbReference type="NCBI Taxonomy" id="174260"/>
    <lineage>
        <taxon>Eukaryota</taxon>
        <taxon>Metazoa</taxon>
        <taxon>Cnidaria</taxon>
        <taxon>Anthozoa</taxon>
        <taxon>Hexacorallia</taxon>
        <taxon>Scleractinia</taxon>
        <taxon>Caryophylliina</taxon>
        <taxon>Caryophylliidae</taxon>
        <taxon>Desmophyllum</taxon>
    </lineage>
</organism>
<protein>
    <submittedName>
        <fullName evidence="3">Uncharacterized protein</fullName>
    </submittedName>
</protein>
<evidence type="ECO:0000313" key="3">
    <source>
        <dbReference type="EMBL" id="KAJ7370866.1"/>
    </source>
</evidence>
<comment type="similarity">
    <text evidence="1">Belongs to the TMEM121 family.</text>
</comment>
<dbReference type="InterPro" id="IPR026624">
    <property type="entry name" value="CECR6"/>
</dbReference>
<dbReference type="PANTHER" id="PTHR47399:SF1">
    <property type="entry name" value="TRANSMEMBRANE PROTEIN 121B"/>
    <property type="match status" value="1"/>
</dbReference>
<feature type="transmembrane region" description="Helical" evidence="2">
    <location>
        <begin position="60"/>
        <end position="83"/>
    </location>
</feature>
<evidence type="ECO:0000256" key="2">
    <source>
        <dbReference type="SAM" id="Phobius"/>
    </source>
</evidence>
<keyword evidence="4" id="KW-1185">Reference proteome</keyword>
<keyword evidence="2" id="KW-0472">Membrane</keyword>
<feature type="transmembrane region" description="Helical" evidence="2">
    <location>
        <begin position="162"/>
        <end position="183"/>
    </location>
</feature>
<sequence length="256" mass="28700">MASFVKCGACAVFFALIITQCVFLAAYPATYNDSSNWYYLTVTFAPAVIVWFCSAKLRHLFGVWVLYILALITSIAFVFGVVGDSINKDRFLGPNALKLVLCITPLLLLLLLHTADDWEETDEHRELVSKLSFHMAIDLFDVVDMIDIVLEEYEHDIGIPKGFGTAMIVVACYTLLLSPWQLAENKLAGGNAKIRFRTAIIRNVVEIIFVNLTFLVIRLVVFSKYGKDESIFIAKNGIAIVLSLLDIRHLWSSHSS</sequence>
<gene>
    <name evidence="3" type="ORF">OS493_029410</name>
</gene>
<dbReference type="InterPro" id="IPR032776">
    <property type="entry name" value="CECR6/TMEM121"/>
</dbReference>
<dbReference type="OrthoDB" id="5963274at2759"/>
<dbReference type="AlphaFoldDB" id="A0A9W9YWW2"/>
<reference evidence="3" key="1">
    <citation type="submission" date="2023-01" db="EMBL/GenBank/DDBJ databases">
        <title>Genome assembly of the deep-sea coral Lophelia pertusa.</title>
        <authorList>
            <person name="Herrera S."/>
            <person name="Cordes E."/>
        </authorList>
    </citation>
    <scope>NUCLEOTIDE SEQUENCE</scope>
    <source>
        <strain evidence="3">USNM1676648</strain>
        <tissue evidence="3">Polyp</tissue>
    </source>
</reference>
<dbReference type="EMBL" id="MU826855">
    <property type="protein sequence ID" value="KAJ7370866.1"/>
    <property type="molecule type" value="Genomic_DNA"/>
</dbReference>
<feature type="transmembrane region" description="Helical" evidence="2">
    <location>
        <begin position="204"/>
        <end position="225"/>
    </location>
</feature>
<dbReference type="PANTHER" id="PTHR47399">
    <property type="entry name" value="TRANSMEMBRANE PROTEIN 121B"/>
    <property type="match status" value="1"/>
</dbReference>
<keyword evidence="2" id="KW-1133">Transmembrane helix</keyword>
<dbReference type="Proteomes" id="UP001163046">
    <property type="component" value="Unassembled WGS sequence"/>
</dbReference>
<name>A0A9W9YWW2_9CNID</name>
<evidence type="ECO:0000313" key="4">
    <source>
        <dbReference type="Proteomes" id="UP001163046"/>
    </source>
</evidence>
<comment type="caution">
    <text evidence="3">The sequence shown here is derived from an EMBL/GenBank/DDBJ whole genome shotgun (WGS) entry which is preliminary data.</text>
</comment>